<dbReference type="AlphaFoldDB" id="A0AB38U8Z4"/>
<dbReference type="RefSeq" id="WP_264455052.1">
    <property type="nucleotide sequence ID" value="NZ_CP083685.1"/>
</dbReference>
<dbReference type="EMBL" id="CP083685">
    <property type="protein sequence ID" value="UYU89359.1"/>
    <property type="molecule type" value="Genomic_DNA"/>
</dbReference>
<sequence>MSKKLLFTLAILIVLSLTACSSDKENEIILDGTIWESSNTSGKATLSFQNATFDLEGNYDINGDGETDTKFQSKGTYVIENTTIHLTANEFNVNCQINNNTIIFPETEYTNAIVFYRK</sequence>
<reference evidence="2" key="1">
    <citation type="submission" date="2021-06" db="EMBL/GenBank/DDBJ databases">
        <title>Interrogation of the integrated mobile genetic elements in gut-associated Bacteroides with a consensus prediction approach.</title>
        <authorList>
            <person name="Campbell D.E."/>
            <person name="Leigh J.R."/>
            <person name="Kim T."/>
            <person name="England W."/>
            <person name="Whitaker R.J."/>
            <person name="Degnan P.H."/>
        </authorList>
    </citation>
    <scope>NUCLEOTIDE SEQUENCE</scope>
    <source>
        <strain evidence="2">VPI-3443</strain>
    </source>
</reference>
<evidence type="ECO:0000313" key="2">
    <source>
        <dbReference type="EMBL" id="UYU89359.1"/>
    </source>
</evidence>
<accession>A0AB38U8Z4</accession>
<dbReference type="PROSITE" id="PS51257">
    <property type="entry name" value="PROKAR_LIPOPROTEIN"/>
    <property type="match status" value="1"/>
</dbReference>
<gene>
    <name evidence="2" type="ORF">KQP74_15550</name>
</gene>
<name>A0AB38U8Z4_BACT4</name>
<feature type="signal peptide" evidence="1">
    <location>
        <begin position="1"/>
        <end position="19"/>
    </location>
</feature>
<keyword evidence="1" id="KW-0732">Signal</keyword>
<dbReference type="Proteomes" id="UP001162960">
    <property type="component" value="Chromosome"/>
</dbReference>
<proteinExistence type="predicted"/>
<feature type="chain" id="PRO_5044309619" description="Lipoprotein" evidence="1">
    <location>
        <begin position="20"/>
        <end position="118"/>
    </location>
</feature>
<organism evidence="2 3">
    <name type="scientific">Bacteroides thetaiotaomicron</name>
    <dbReference type="NCBI Taxonomy" id="818"/>
    <lineage>
        <taxon>Bacteria</taxon>
        <taxon>Pseudomonadati</taxon>
        <taxon>Bacteroidota</taxon>
        <taxon>Bacteroidia</taxon>
        <taxon>Bacteroidales</taxon>
        <taxon>Bacteroidaceae</taxon>
        <taxon>Bacteroides</taxon>
    </lineage>
</organism>
<evidence type="ECO:0000313" key="3">
    <source>
        <dbReference type="Proteomes" id="UP001162960"/>
    </source>
</evidence>
<protein>
    <recommendedName>
        <fullName evidence="4">Lipoprotein</fullName>
    </recommendedName>
</protein>
<evidence type="ECO:0008006" key="4">
    <source>
        <dbReference type="Google" id="ProtNLM"/>
    </source>
</evidence>
<evidence type="ECO:0000256" key="1">
    <source>
        <dbReference type="SAM" id="SignalP"/>
    </source>
</evidence>